<sequence length="503" mass="57156">MKPSRLLRYDETTGKVLLCTSFPLNIKYAALSHCWGSVQPLTLNTGTKHQLEQGLPVEAFPKTFQDAFWVIRKLNIPYIWIDSLCIVQDDNDDWVHESARMCDVYGNAYLTIAATRARNCSEGFLGTRDGSEYTYIPFHQGGINGNVAIFPMPLSRVSPWSEIIDLEEEPLSKRAWALQERYLSPRTLHFASTQIYFECGLEFQAEDRHLEQKDTRVDFKIHRRATEKDNNSADAWDTIVRRYTERYLTVESDKLPAIGGLAMRVYLKRGLATSPGDEYLAGLWRQSLLWDLAWHTFDQDTKRSAPESYTAPSWSWASVNQPVAFSDDQDQSLAIVKGAKVDLEKSESPFGRVTGGWAHLSGIKLHPCDVDNEYGELYFREGDARFRVSTNMDPSRFNLSEVRLADYMDKKSELVAVPLMLHFEQVESKHEDDDPVLGAYFLILTSLPPGQGPIDGLPCFRRVGLGISYNENLDGNDVDARRTLRDRCLEAMSTGTLEDIIIL</sequence>
<evidence type="ECO:0000313" key="2">
    <source>
        <dbReference type="EMBL" id="CEG04362.1"/>
    </source>
</evidence>
<accession>A0A090MHD7</accession>
<dbReference type="InterPro" id="IPR010730">
    <property type="entry name" value="HET"/>
</dbReference>
<gene>
    <name evidence="2" type="ORF">BN850_0046490</name>
</gene>
<dbReference type="PANTHER" id="PTHR33112:SF16">
    <property type="entry name" value="HETEROKARYON INCOMPATIBILITY DOMAIN-CONTAINING PROTEIN"/>
    <property type="match status" value="1"/>
</dbReference>
<organism evidence="2">
    <name type="scientific">Fusarium clavum</name>
    <dbReference type="NCBI Taxonomy" id="2594811"/>
    <lineage>
        <taxon>Eukaryota</taxon>
        <taxon>Fungi</taxon>
        <taxon>Dikarya</taxon>
        <taxon>Ascomycota</taxon>
        <taxon>Pezizomycotina</taxon>
        <taxon>Sordariomycetes</taxon>
        <taxon>Hypocreomycetidae</taxon>
        <taxon>Hypocreales</taxon>
        <taxon>Nectriaceae</taxon>
        <taxon>Fusarium</taxon>
        <taxon>Fusarium incarnatum-equiseti species complex</taxon>
    </lineage>
</organism>
<dbReference type="PANTHER" id="PTHR33112">
    <property type="entry name" value="DOMAIN PROTEIN, PUTATIVE-RELATED"/>
    <property type="match status" value="1"/>
</dbReference>
<dbReference type="Pfam" id="PF06985">
    <property type="entry name" value="HET"/>
    <property type="match status" value="1"/>
</dbReference>
<evidence type="ECO:0000259" key="1">
    <source>
        <dbReference type="Pfam" id="PF06985"/>
    </source>
</evidence>
<dbReference type="AlphaFoldDB" id="A0A090MHD7"/>
<proteinExistence type="predicted"/>
<dbReference type="EMBL" id="CBMI010000994">
    <property type="protein sequence ID" value="CEG04362.1"/>
    <property type="molecule type" value="Genomic_DNA"/>
</dbReference>
<name>A0A090MHD7_9HYPO</name>
<feature type="domain" description="Heterokaryon incompatibility" evidence="1">
    <location>
        <begin position="28"/>
        <end position="180"/>
    </location>
</feature>
<comment type="caution">
    <text evidence="2">The sequence shown here is derived from an EMBL/GenBank/DDBJ whole genome shotgun (WGS) entry which is preliminary data.</text>
</comment>
<reference evidence="2" key="1">
    <citation type="submission" date="2013-05" db="EMBL/GenBank/DDBJ databases">
        <title>Draft genome sequences of six wheat associated Fusarium spp. isolates.</title>
        <authorList>
            <person name="Moolhuijzen P.M."/>
            <person name="Manners J.M."/>
            <person name="Wilcox S."/>
            <person name="Bellgard M.I."/>
            <person name="Gardiner D.M."/>
        </authorList>
    </citation>
    <scope>NUCLEOTIDE SEQUENCE</scope>
    <source>
        <strain evidence="2">CS3069</strain>
    </source>
</reference>
<protein>
    <submittedName>
        <fullName evidence="2">WGS project CBMI000000000 data, contig CS3069_c000996</fullName>
    </submittedName>
</protein>